<sequence>MNPQPVGRLILVLVLALCALVGGGCVVMNDQRALALQAATARYESAIRWGYFETAYGFVDPALRKGKDLPALYKDLRLTGYEVVQQPMEADKGKATQIVTIDYLHEDRQSMMTLTDRQVWQYDKDLKNWWLVSGLPAFK</sequence>
<accession>A0A2K8U354</accession>
<dbReference type="AlphaFoldDB" id="A0A2K8U354"/>
<protein>
    <recommendedName>
        <fullName evidence="3">DUF4878 domain-containing protein</fullName>
    </recommendedName>
</protein>
<dbReference type="KEGG" id="tsy:THSYN_02625"/>
<organism evidence="1 2">
    <name type="scientific">Candidatus Thiodictyon syntrophicum</name>
    <dbReference type="NCBI Taxonomy" id="1166950"/>
    <lineage>
        <taxon>Bacteria</taxon>
        <taxon>Pseudomonadati</taxon>
        <taxon>Pseudomonadota</taxon>
        <taxon>Gammaproteobacteria</taxon>
        <taxon>Chromatiales</taxon>
        <taxon>Chromatiaceae</taxon>
        <taxon>Thiodictyon</taxon>
    </lineage>
</organism>
<dbReference type="EMBL" id="CP020370">
    <property type="protein sequence ID" value="AUB79965.1"/>
    <property type="molecule type" value="Genomic_DNA"/>
</dbReference>
<dbReference type="OrthoDB" id="6196416at2"/>
<evidence type="ECO:0000313" key="2">
    <source>
        <dbReference type="Proteomes" id="UP000232638"/>
    </source>
</evidence>
<dbReference type="RefSeq" id="WP_100917776.1">
    <property type="nucleotide sequence ID" value="NZ_CP020370.1"/>
</dbReference>
<proteinExistence type="predicted"/>
<evidence type="ECO:0000313" key="1">
    <source>
        <dbReference type="EMBL" id="AUB79965.1"/>
    </source>
</evidence>
<dbReference type="Proteomes" id="UP000232638">
    <property type="component" value="Chromosome"/>
</dbReference>
<keyword evidence="2" id="KW-1185">Reference proteome</keyword>
<gene>
    <name evidence="1" type="ORF">THSYN_02625</name>
</gene>
<name>A0A2K8U354_9GAMM</name>
<reference evidence="1 2" key="1">
    <citation type="submission" date="2017-03" db="EMBL/GenBank/DDBJ databases">
        <title>Complete genome sequence of Candidatus 'Thiodictyon syntrophicum' sp. nov. strain Cad16T, a photolithoautotroph purple sulfur bacterium isolated from an alpine meromictic lake.</title>
        <authorList>
            <person name="Luedin S.M."/>
            <person name="Pothier J.F."/>
            <person name="Danza F."/>
            <person name="Storelli N."/>
            <person name="Wittwer M."/>
            <person name="Tonolla M."/>
        </authorList>
    </citation>
    <scope>NUCLEOTIDE SEQUENCE [LARGE SCALE GENOMIC DNA]</scope>
    <source>
        <strain evidence="1 2">Cad16T</strain>
    </source>
</reference>
<evidence type="ECO:0008006" key="3">
    <source>
        <dbReference type="Google" id="ProtNLM"/>
    </source>
</evidence>